<name>A0ABW2WPX6_9ACTN</name>
<sequence>MARLTRRRLLELSALSGGTELLGGPAEVSAPWVTDPPPLGPVVLGPDDPRYAELATRGYNGRFTGSPDVVHLVGTAGQVVRAMEEAARARRRVAVRSGGHCFENLVDDPAVRVLVDVSEMTAVTYEPERRVFAVEAGATLGRVYRTLYLGWGVTLPGGGCPSVGVGGHVAGGGYGALSRRYGLVVDHLHGVEVVVTDRTGRARLVTATRDSTGAERELWWAHTGGGGGNFGVVTRYLFRTPGATGGPGDLLPRPPGAVRSLSLGWQWQDLDRAAFTRLMRAHGDWHLRHVGRDSPYRDLSSGLTLGHRTSGRISVDAALDASRPRARKLLDAFAAELTAAAGAPHTASTATTPWLKSVIGGVQWPGGARFKSKSTLLRRPWDDRQAGVLHDHLHRGGEEFATAAVYLTFLGGRVNDVPPEATAMPHRDVLFSAVHEALWGEEEQTGRQLAWVRGLYAELHADTGGVPVPNEANSGSYVNYPDTDLADPDFNTSGVPWSTLYHRGQAERLRRVKERWDPWTCSATPSRSARRADDRRPHARWLPPAGPRPPTAGGATRRALDRSPPGRRRSPAGASPAEPSSSR</sequence>
<evidence type="ECO:0000256" key="5">
    <source>
        <dbReference type="ARBA" id="ARBA00023002"/>
    </source>
</evidence>
<dbReference type="Proteomes" id="UP001596915">
    <property type="component" value="Unassembled WGS sequence"/>
</dbReference>
<feature type="compositionally biased region" description="Low complexity" evidence="6">
    <location>
        <begin position="571"/>
        <end position="583"/>
    </location>
</feature>
<dbReference type="InterPro" id="IPR036318">
    <property type="entry name" value="FAD-bd_PCMH-like_sf"/>
</dbReference>
<evidence type="ECO:0000256" key="1">
    <source>
        <dbReference type="ARBA" id="ARBA00001974"/>
    </source>
</evidence>
<comment type="caution">
    <text evidence="8">The sequence shown here is derived from an EMBL/GenBank/DDBJ whole genome shotgun (WGS) entry which is preliminary data.</text>
</comment>
<feature type="region of interest" description="Disordered" evidence="6">
    <location>
        <begin position="520"/>
        <end position="583"/>
    </location>
</feature>
<dbReference type="EMBL" id="JBHTGL010000005">
    <property type="protein sequence ID" value="MFD0622302.1"/>
    <property type="molecule type" value="Genomic_DNA"/>
</dbReference>
<dbReference type="InterPro" id="IPR006094">
    <property type="entry name" value="Oxid_FAD_bind_N"/>
</dbReference>
<organism evidence="8 9">
    <name type="scientific">Streptomyces sanglieri</name>
    <dbReference type="NCBI Taxonomy" id="193460"/>
    <lineage>
        <taxon>Bacteria</taxon>
        <taxon>Bacillati</taxon>
        <taxon>Actinomycetota</taxon>
        <taxon>Actinomycetes</taxon>
        <taxon>Kitasatosporales</taxon>
        <taxon>Streptomycetaceae</taxon>
        <taxon>Streptomyces</taxon>
    </lineage>
</organism>
<dbReference type="PANTHER" id="PTHR42973:SF39">
    <property type="entry name" value="FAD-BINDING PCMH-TYPE DOMAIN-CONTAINING PROTEIN"/>
    <property type="match status" value="1"/>
</dbReference>
<gene>
    <name evidence="8" type="ORF">ACFQ2K_05130</name>
</gene>
<keyword evidence="5" id="KW-0560">Oxidoreductase</keyword>
<dbReference type="InterPro" id="IPR006311">
    <property type="entry name" value="TAT_signal"/>
</dbReference>
<dbReference type="PROSITE" id="PS51318">
    <property type="entry name" value="TAT"/>
    <property type="match status" value="1"/>
</dbReference>
<keyword evidence="4" id="KW-0274">FAD</keyword>
<evidence type="ECO:0000256" key="4">
    <source>
        <dbReference type="ARBA" id="ARBA00022827"/>
    </source>
</evidence>
<protein>
    <submittedName>
        <fullName evidence="8">FAD-binding protein</fullName>
    </submittedName>
</protein>
<evidence type="ECO:0000256" key="2">
    <source>
        <dbReference type="ARBA" id="ARBA00005466"/>
    </source>
</evidence>
<evidence type="ECO:0000256" key="6">
    <source>
        <dbReference type="SAM" id="MobiDB-lite"/>
    </source>
</evidence>
<evidence type="ECO:0000259" key="7">
    <source>
        <dbReference type="PROSITE" id="PS51387"/>
    </source>
</evidence>
<dbReference type="SUPFAM" id="SSF56176">
    <property type="entry name" value="FAD-binding/transporter-associated domain-like"/>
    <property type="match status" value="1"/>
</dbReference>
<dbReference type="Gene3D" id="3.40.462.20">
    <property type="match status" value="1"/>
</dbReference>
<dbReference type="PROSITE" id="PS51387">
    <property type="entry name" value="FAD_PCMH"/>
    <property type="match status" value="1"/>
</dbReference>
<comment type="similarity">
    <text evidence="2">Belongs to the oxygen-dependent FAD-linked oxidoreductase family.</text>
</comment>
<dbReference type="InterPro" id="IPR050416">
    <property type="entry name" value="FAD-linked_Oxidoreductase"/>
</dbReference>
<keyword evidence="3" id="KW-0285">Flavoprotein</keyword>
<dbReference type="InterPro" id="IPR012951">
    <property type="entry name" value="BBE"/>
</dbReference>
<dbReference type="InterPro" id="IPR016166">
    <property type="entry name" value="FAD-bd_PCMH"/>
</dbReference>
<dbReference type="Pfam" id="PF08031">
    <property type="entry name" value="BBE"/>
    <property type="match status" value="1"/>
</dbReference>
<evidence type="ECO:0000313" key="8">
    <source>
        <dbReference type="EMBL" id="MFD0622302.1"/>
    </source>
</evidence>
<dbReference type="Pfam" id="PF01565">
    <property type="entry name" value="FAD_binding_4"/>
    <property type="match status" value="1"/>
</dbReference>
<accession>A0ABW2WPX6</accession>
<dbReference type="PANTHER" id="PTHR42973">
    <property type="entry name" value="BINDING OXIDOREDUCTASE, PUTATIVE (AFU_ORTHOLOGUE AFUA_1G17690)-RELATED"/>
    <property type="match status" value="1"/>
</dbReference>
<keyword evidence="9" id="KW-1185">Reference proteome</keyword>
<evidence type="ECO:0000313" key="9">
    <source>
        <dbReference type="Proteomes" id="UP001596915"/>
    </source>
</evidence>
<reference evidence="9" key="1">
    <citation type="journal article" date="2019" name="Int. J. Syst. Evol. Microbiol.">
        <title>The Global Catalogue of Microorganisms (GCM) 10K type strain sequencing project: providing services to taxonomists for standard genome sequencing and annotation.</title>
        <authorList>
            <consortium name="The Broad Institute Genomics Platform"/>
            <consortium name="The Broad Institute Genome Sequencing Center for Infectious Disease"/>
            <person name="Wu L."/>
            <person name="Ma J."/>
        </authorList>
    </citation>
    <scope>NUCLEOTIDE SEQUENCE [LARGE SCALE GENOMIC DNA]</scope>
    <source>
        <strain evidence="9">JCM 12607</strain>
    </source>
</reference>
<evidence type="ECO:0000256" key="3">
    <source>
        <dbReference type="ARBA" id="ARBA00022630"/>
    </source>
</evidence>
<dbReference type="Gene3D" id="3.30.465.10">
    <property type="match status" value="1"/>
</dbReference>
<feature type="domain" description="FAD-binding PCMH-type" evidence="7">
    <location>
        <begin position="63"/>
        <end position="243"/>
    </location>
</feature>
<dbReference type="InterPro" id="IPR016169">
    <property type="entry name" value="FAD-bd_PCMH_sub2"/>
</dbReference>
<comment type="cofactor">
    <cofactor evidence="1">
        <name>FAD</name>
        <dbReference type="ChEBI" id="CHEBI:57692"/>
    </cofactor>
</comment>
<proteinExistence type="inferred from homology"/>